<protein>
    <submittedName>
        <fullName evidence="8">ABC transporter permease</fullName>
    </submittedName>
</protein>
<evidence type="ECO:0000313" key="9">
    <source>
        <dbReference type="Proteomes" id="UP001217325"/>
    </source>
</evidence>
<evidence type="ECO:0000256" key="6">
    <source>
        <dbReference type="SAM" id="MobiDB-lite"/>
    </source>
</evidence>
<feature type="transmembrane region" description="Helical" evidence="7">
    <location>
        <begin position="165"/>
        <end position="183"/>
    </location>
</feature>
<sequence length="359" mass="36615">MPLTEDQQKRPPSAGISVDDVGRSTRSAAPQPPHASSQEWLPALLKRILPSTPSQVVQRVMLTVLVASVVILCIANPIFRQSDNLLNVLQQAAMVGIIAGGMQLMIISGGFDLSVGIVAAAAGCAAAYVSLQHGIAIGILVGLVAGLLAGFVNGILVAKIGINPFVATFGTQAVVTGLLYAATGATPIAPLPSGWTDLGLKNIAGISFASLTFVVVILILLFVLRCTLFGQHIYAVGSNKEGSRRAGIHVDRVLIAVYAIGGLCAAIAGILLVSISGIGSPATGTQWALLAIAAVIIGGTPLTGGVGGISSAVIGILSLTVLTNALNLYSVSAYWQPALTGTAVLLAVGFEAFRSARKR</sequence>
<feature type="transmembrane region" description="Helical" evidence="7">
    <location>
        <begin position="334"/>
        <end position="353"/>
    </location>
</feature>
<feature type="transmembrane region" description="Helical" evidence="7">
    <location>
        <begin position="113"/>
        <end position="131"/>
    </location>
</feature>
<dbReference type="GO" id="GO:0022857">
    <property type="term" value="F:transmembrane transporter activity"/>
    <property type="evidence" value="ECO:0007669"/>
    <property type="project" value="InterPro"/>
</dbReference>
<dbReference type="RefSeq" id="WP_021331893.1">
    <property type="nucleotide sequence ID" value="NZ_AP026691.1"/>
</dbReference>
<dbReference type="GO" id="GO:0005886">
    <property type="term" value="C:plasma membrane"/>
    <property type="evidence" value="ECO:0007669"/>
    <property type="project" value="UniProtKB-SubCell"/>
</dbReference>
<dbReference type="Pfam" id="PF02653">
    <property type="entry name" value="BPD_transp_2"/>
    <property type="match status" value="1"/>
</dbReference>
<feature type="transmembrane region" description="Helical" evidence="7">
    <location>
        <begin position="253"/>
        <end position="278"/>
    </location>
</feature>
<name>A0AAW6LT91_RHOSG</name>
<feature type="compositionally biased region" description="Polar residues" evidence="6">
    <location>
        <begin position="24"/>
        <end position="37"/>
    </location>
</feature>
<keyword evidence="3 7" id="KW-0812">Transmembrane</keyword>
<evidence type="ECO:0000256" key="5">
    <source>
        <dbReference type="ARBA" id="ARBA00023136"/>
    </source>
</evidence>
<dbReference type="PANTHER" id="PTHR32196">
    <property type="entry name" value="ABC TRANSPORTER PERMEASE PROTEIN YPHD-RELATED-RELATED"/>
    <property type="match status" value="1"/>
</dbReference>
<feature type="transmembrane region" description="Helical" evidence="7">
    <location>
        <begin position="56"/>
        <end position="79"/>
    </location>
</feature>
<dbReference type="EMBL" id="JARDXE010000019">
    <property type="protein sequence ID" value="MDE8648456.1"/>
    <property type="molecule type" value="Genomic_DNA"/>
</dbReference>
<gene>
    <name evidence="8" type="ORF">PXH69_26150</name>
</gene>
<evidence type="ECO:0000313" key="8">
    <source>
        <dbReference type="EMBL" id="MDE8648456.1"/>
    </source>
</evidence>
<feature type="transmembrane region" description="Helical" evidence="7">
    <location>
        <begin position="137"/>
        <end position="158"/>
    </location>
</feature>
<evidence type="ECO:0000256" key="1">
    <source>
        <dbReference type="ARBA" id="ARBA00004651"/>
    </source>
</evidence>
<comment type="caution">
    <text evidence="8">The sequence shown here is derived from an EMBL/GenBank/DDBJ whole genome shotgun (WGS) entry which is preliminary data.</text>
</comment>
<keyword evidence="4 7" id="KW-1133">Transmembrane helix</keyword>
<comment type="subcellular location">
    <subcellularLocation>
        <location evidence="1">Cell membrane</location>
        <topology evidence="1">Multi-pass membrane protein</topology>
    </subcellularLocation>
</comment>
<feature type="transmembrane region" description="Helical" evidence="7">
    <location>
        <begin position="203"/>
        <end position="224"/>
    </location>
</feature>
<evidence type="ECO:0000256" key="3">
    <source>
        <dbReference type="ARBA" id="ARBA00022692"/>
    </source>
</evidence>
<organism evidence="8 9">
    <name type="scientific">Rhodococcus qingshengii</name>
    <dbReference type="NCBI Taxonomy" id="334542"/>
    <lineage>
        <taxon>Bacteria</taxon>
        <taxon>Bacillati</taxon>
        <taxon>Actinomycetota</taxon>
        <taxon>Actinomycetes</taxon>
        <taxon>Mycobacteriales</taxon>
        <taxon>Nocardiaceae</taxon>
        <taxon>Rhodococcus</taxon>
        <taxon>Rhodococcus erythropolis group</taxon>
    </lineage>
</organism>
<dbReference type="InterPro" id="IPR001851">
    <property type="entry name" value="ABC_transp_permease"/>
</dbReference>
<proteinExistence type="predicted"/>
<feature type="transmembrane region" description="Helical" evidence="7">
    <location>
        <begin position="284"/>
        <end position="302"/>
    </location>
</feature>
<dbReference type="CDD" id="cd06579">
    <property type="entry name" value="TM_PBP1_transp_AraH_like"/>
    <property type="match status" value="1"/>
</dbReference>
<dbReference type="Proteomes" id="UP001217325">
    <property type="component" value="Unassembled WGS sequence"/>
</dbReference>
<keyword evidence="5 7" id="KW-0472">Membrane</keyword>
<reference evidence="8" key="1">
    <citation type="submission" date="2023-02" db="EMBL/GenBank/DDBJ databases">
        <title>A novel hydrolase synthesized by Rhodococcus erythropolis HQ is responsible for the detoxification of Zearalenone.</title>
        <authorList>
            <person name="Hu J."/>
            <person name="Xu J."/>
        </authorList>
    </citation>
    <scope>NUCLEOTIDE SEQUENCE</scope>
    <source>
        <strain evidence="8">HQ</strain>
    </source>
</reference>
<accession>A0AAW6LT91</accession>
<evidence type="ECO:0000256" key="4">
    <source>
        <dbReference type="ARBA" id="ARBA00022989"/>
    </source>
</evidence>
<feature type="region of interest" description="Disordered" evidence="6">
    <location>
        <begin position="1"/>
        <end position="37"/>
    </location>
</feature>
<evidence type="ECO:0000256" key="2">
    <source>
        <dbReference type="ARBA" id="ARBA00022475"/>
    </source>
</evidence>
<feature type="transmembrane region" description="Helical" evidence="7">
    <location>
        <begin position="85"/>
        <end position="106"/>
    </location>
</feature>
<keyword evidence="2" id="KW-1003">Cell membrane</keyword>
<dbReference type="AlphaFoldDB" id="A0AAW6LT91"/>
<evidence type="ECO:0000256" key="7">
    <source>
        <dbReference type="SAM" id="Phobius"/>
    </source>
</evidence>